<sequence>MDSTRSFANQACEPNPCRAPAALPAGCASHSAGLSVAQTPGGVASIPGSGNLPRGCELGDSAPCPPPGESPRARCRGLQGATAWARPPSGAAVHCRRGACWGSRVAGNCLCGYVGRMRGGLSGAPPLRPTTQATPFPVQSHWWSVCGIVRRTSEAESEGPRPFPQSTRFPFSVRTFFSVANQHLTTLPKAAPFILPRITTVKYCRCTVPTLASACSDSTLYVFCMP</sequence>
<proteinExistence type="predicted"/>
<dbReference type="AlphaFoldDB" id="A0A833YRX3"/>
<dbReference type="Proteomes" id="UP000664940">
    <property type="component" value="Unassembled WGS sequence"/>
</dbReference>
<evidence type="ECO:0000313" key="1">
    <source>
        <dbReference type="EMBL" id="KAF6078230.1"/>
    </source>
</evidence>
<dbReference type="EMBL" id="JABVXQ010000014">
    <property type="protein sequence ID" value="KAF6078230.1"/>
    <property type="molecule type" value="Genomic_DNA"/>
</dbReference>
<comment type="caution">
    <text evidence="1">The sequence shown here is derived from an EMBL/GenBank/DDBJ whole genome shotgun (WGS) entry which is preliminary data.</text>
</comment>
<evidence type="ECO:0000313" key="2">
    <source>
        <dbReference type="Proteomes" id="UP000664940"/>
    </source>
</evidence>
<name>A0A833YRX3_9CHIR</name>
<reference evidence="1 2" key="1">
    <citation type="journal article" date="2020" name="Nature">
        <title>Six reference-quality genomes reveal evolution of bat adaptations.</title>
        <authorList>
            <person name="Jebb D."/>
            <person name="Huang Z."/>
            <person name="Pippel M."/>
            <person name="Hughes G.M."/>
            <person name="Lavrichenko K."/>
            <person name="Devanna P."/>
            <person name="Winkler S."/>
            <person name="Jermiin L.S."/>
            <person name="Skirmuntt E.C."/>
            <person name="Katzourakis A."/>
            <person name="Burkitt-Gray L."/>
            <person name="Ray D.A."/>
            <person name="Sullivan K.A.M."/>
            <person name="Roscito J.G."/>
            <person name="Kirilenko B.M."/>
            <person name="Davalos L.M."/>
            <person name="Corthals A.P."/>
            <person name="Power M.L."/>
            <person name="Jones G."/>
            <person name="Ransome R.D."/>
            <person name="Dechmann D.K.N."/>
            <person name="Locatelli A.G."/>
            <person name="Puechmaille S.J."/>
            <person name="Fedrigo O."/>
            <person name="Jarvis E.D."/>
            <person name="Hiller M."/>
            <person name="Vernes S.C."/>
            <person name="Myers E.W."/>
            <person name="Teeling E.C."/>
        </authorList>
    </citation>
    <scope>NUCLEOTIDE SEQUENCE [LARGE SCALE GENOMIC DNA]</scope>
    <source>
        <strain evidence="1">Bat1K_MPI-CBG_1</strain>
    </source>
</reference>
<gene>
    <name evidence="1" type="ORF">HJG60_009107</name>
</gene>
<organism evidence="1 2">
    <name type="scientific">Phyllostomus discolor</name>
    <name type="common">pale spear-nosed bat</name>
    <dbReference type="NCBI Taxonomy" id="89673"/>
    <lineage>
        <taxon>Eukaryota</taxon>
        <taxon>Metazoa</taxon>
        <taxon>Chordata</taxon>
        <taxon>Craniata</taxon>
        <taxon>Vertebrata</taxon>
        <taxon>Euteleostomi</taxon>
        <taxon>Mammalia</taxon>
        <taxon>Eutheria</taxon>
        <taxon>Laurasiatheria</taxon>
        <taxon>Chiroptera</taxon>
        <taxon>Yangochiroptera</taxon>
        <taxon>Phyllostomidae</taxon>
        <taxon>Phyllostominae</taxon>
        <taxon>Phyllostomus</taxon>
    </lineage>
</organism>
<accession>A0A833YRX3</accession>
<protein>
    <submittedName>
        <fullName evidence="1">Uncharacterized protein</fullName>
    </submittedName>
</protein>